<keyword evidence="2" id="KW-0479">Metal-binding</keyword>
<dbReference type="GO" id="GO:0005739">
    <property type="term" value="C:mitochondrion"/>
    <property type="evidence" value="ECO:0007669"/>
    <property type="project" value="TreeGrafter"/>
</dbReference>
<gene>
    <name evidence="10" type="ORF">METZ01_LOCUS428080</name>
</gene>
<evidence type="ECO:0000256" key="7">
    <source>
        <dbReference type="ARBA" id="ARBA00023004"/>
    </source>
</evidence>
<dbReference type="GO" id="GO:0046872">
    <property type="term" value="F:metal ion binding"/>
    <property type="evidence" value="ECO:0007669"/>
    <property type="project" value="UniProtKB-KW"/>
</dbReference>
<dbReference type="Pfam" id="PF13532">
    <property type="entry name" value="2OG-FeII_Oxy_2"/>
    <property type="match status" value="1"/>
</dbReference>
<dbReference type="PROSITE" id="PS51471">
    <property type="entry name" value="FE2OG_OXY"/>
    <property type="match status" value="1"/>
</dbReference>
<keyword evidence="7" id="KW-0408">Iron</keyword>
<dbReference type="GO" id="GO:0051213">
    <property type="term" value="F:dioxygenase activity"/>
    <property type="evidence" value="ECO:0007669"/>
    <property type="project" value="UniProtKB-KW"/>
</dbReference>
<reference evidence="10" key="1">
    <citation type="submission" date="2018-05" db="EMBL/GenBank/DDBJ databases">
        <authorList>
            <person name="Lanie J.A."/>
            <person name="Ng W.-L."/>
            <person name="Kazmierczak K.M."/>
            <person name="Andrzejewski T.M."/>
            <person name="Davidsen T.M."/>
            <person name="Wayne K.J."/>
            <person name="Tettelin H."/>
            <person name="Glass J.I."/>
            <person name="Rusch D."/>
            <person name="Podicherti R."/>
            <person name="Tsui H.-C.T."/>
            <person name="Winkler M.E."/>
        </authorList>
    </citation>
    <scope>NUCLEOTIDE SEQUENCE</scope>
</reference>
<dbReference type="GO" id="GO:0140097">
    <property type="term" value="F:catalytic activity, acting on DNA"/>
    <property type="evidence" value="ECO:0007669"/>
    <property type="project" value="UniProtKB-ARBA"/>
</dbReference>
<dbReference type="GO" id="GO:0032451">
    <property type="term" value="F:demethylase activity"/>
    <property type="evidence" value="ECO:0007669"/>
    <property type="project" value="UniProtKB-ARBA"/>
</dbReference>
<keyword evidence="5" id="KW-0223">Dioxygenase</keyword>
<organism evidence="10">
    <name type="scientific">marine metagenome</name>
    <dbReference type="NCBI Taxonomy" id="408172"/>
    <lineage>
        <taxon>unclassified sequences</taxon>
        <taxon>metagenomes</taxon>
        <taxon>ecological metagenomes</taxon>
    </lineage>
</organism>
<dbReference type="GO" id="GO:0006307">
    <property type="term" value="P:DNA alkylation repair"/>
    <property type="evidence" value="ECO:0007669"/>
    <property type="project" value="InterPro"/>
</dbReference>
<dbReference type="InterPro" id="IPR037151">
    <property type="entry name" value="AlkB-like_sf"/>
</dbReference>
<dbReference type="PANTHER" id="PTHR31212">
    <property type="entry name" value="ALPHA-KETOGLUTARATE-DEPENDENT DIOXYGENASE ALKB HOMOLOG 3"/>
    <property type="match status" value="1"/>
</dbReference>
<dbReference type="PANTHER" id="PTHR31212:SF4">
    <property type="entry name" value="ALPHA-KETOGLUTARATE-DEPENDENT DIOXYGENASE ALKB HOMOLOG 3"/>
    <property type="match status" value="1"/>
</dbReference>
<keyword evidence="3" id="KW-0227">DNA damage</keyword>
<accession>A0A382XW12</accession>
<evidence type="ECO:0000256" key="4">
    <source>
        <dbReference type="ARBA" id="ARBA00022842"/>
    </source>
</evidence>
<proteinExistence type="predicted"/>
<dbReference type="EMBL" id="UINC01170935">
    <property type="protein sequence ID" value="SVD75226.1"/>
    <property type="molecule type" value="Genomic_DNA"/>
</dbReference>
<dbReference type="AlphaFoldDB" id="A0A382XW12"/>
<dbReference type="InterPro" id="IPR032854">
    <property type="entry name" value="ALKBH3"/>
</dbReference>
<dbReference type="InterPro" id="IPR005123">
    <property type="entry name" value="Oxoglu/Fe-dep_dioxygenase_dom"/>
</dbReference>
<dbReference type="InterPro" id="IPR027450">
    <property type="entry name" value="AlkB-like"/>
</dbReference>
<evidence type="ECO:0000256" key="8">
    <source>
        <dbReference type="ARBA" id="ARBA00023204"/>
    </source>
</evidence>
<evidence type="ECO:0000313" key="10">
    <source>
        <dbReference type="EMBL" id="SVD75226.1"/>
    </source>
</evidence>
<evidence type="ECO:0000256" key="3">
    <source>
        <dbReference type="ARBA" id="ARBA00022763"/>
    </source>
</evidence>
<keyword evidence="8" id="KW-0234">DNA repair</keyword>
<keyword evidence="4" id="KW-0460">Magnesium</keyword>
<comment type="cofactor">
    <cofactor evidence="1">
        <name>Fe(2+)</name>
        <dbReference type="ChEBI" id="CHEBI:29033"/>
    </cofactor>
</comment>
<keyword evidence="6" id="KW-0560">Oxidoreductase</keyword>
<dbReference type="GO" id="GO:0005654">
    <property type="term" value="C:nucleoplasm"/>
    <property type="evidence" value="ECO:0007669"/>
    <property type="project" value="TreeGrafter"/>
</dbReference>
<protein>
    <recommendedName>
        <fullName evidence="9">Fe2OG dioxygenase domain-containing protein</fullName>
    </recommendedName>
</protein>
<dbReference type="SUPFAM" id="SSF51197">
    <property type="entry name" value="Clavaminate synthase-like"/>
    <property type="match status" value="1"/>
</dbReference>
<feature type="domain" description="Fe2OG dioxygenase" evidence="9">
    <location>
        <begin position="109"/>
        <end position="207"/>
    </location>
</feature>
<name>A0A382XW12_9ZZZZ</name>
<dbReference type="GO" id="GO:0016787">
    <property type="term" value="F:hydrolase activity"/>
    <property type="evidence" value="ECO:0007669"/>
    <property type="project" value="UniProtKB-ARBA"/>
</dbReference>
<dbReference type="GO" id="GO:0016705">
    <property type="term" value="F:oxidoreductase activity, acting on paired donors, with incorporation or reduction of molecular oxygen"/>
    <property type="evidence" value="ECO:0007669"/>
    <property type="project" value="UniProtKB-ARBA"/>
</dbReference>
<evidence type="ECO:0000256" key="1">
    <source>
        <dbReference type="ARBA" id="ARBA00001954"/>
    </source>
</evidence>
<dbReference type="Gene3D" id="2.60.120.590">
    <property type="entry name" value="Alpha-ketoglutarate-dependent dioxygenase AlkB-like"/>
    <property type="match status" value="1"/>
</dbReference>
<dbReference type="FunFam" id="2.60.120.590:FF:000004">
    <property type="entry name" value="DNA oxidative demethylase ALKBH2"/>
    <property type="match status" value="1"/>
</dbReference>
<evidence type="ECO:0000256" key="2">
    <source>
        <dbReference type="ARBA" id="ARBA00022723"/>
    </source>
</evidence>
<evidence type="ECO:0000256" key="5">
    <source>
        <dbReference type="ARBA" id="ARBA00022964"/>
    </source>
</evidence>
<evidence type="ECO:0000259" key="9">
    <source>
        <dbReference type="PROSITE" id="PS51471"/>
    </source>
</evidence>
<evidence type="ECO:0000256" key="6">
    <source>
        <dbReference type="ARBA" id="ARBA00023002"/>
    </source>
</evidence>
<sequence>MVQDPRQGDLFEAGGAEELDLDGADVVVHRHYFLAEDADRYFNVLRDEVEWKQEEALLFGKRQPIPRLTAWFGDSQGTYTYSGIKMTPTPWTEVLAEIRDRTGMVAETEFNSVLLNLYRDGQDSVGWHADDEPELGPEPTIGSVSLGATRRFHLRPKDGSLETVSVELHHGDVLVMRGPMQHAWQHQLPKTQRIVGPRINLTFRTVELEQA</sequence>